<sequence>MGKMKMVQGAATTFRRERKEEKEEKAQRKKTYNTRDSLVVTDPTTSLALTGLSMGERTGSRVFQWVWSYVVIKASVSFYLLALSGWHRRTPAFGGSTAVKLAG</sequence>
<dbReference type="AlphaFoldDB" id="A0AAE0PBN3"/>
<dbReference type="EMBL" id="JAUTDP010000008">
    <property type="protein sequence ID" value="KAK3396987.1"/>
    <property type="molecule type" value="Genomic_DNA"/>
</dbReference>
<comment type="caution">
    <text evidence="3">The sequence shown here is derived from an EMBL/GenBank/DDBJ whole genome shotgun (WGS) entry which is preliminary data.</text>
</comment>
<keyword evidence="2" id="KW-0472">Membrane</keyword>
<reference evidence="3" key="1">
    <citation type="journal article" date="2023" name="Mol. Phylogenet. Evol.">
        <title>Genome-scale phylogeny and comparative genomics of the fungal order Sordariales.</title>
        <authorList>
            <person name="Hensen N."/>
            <person name="Bonometti L."/>
            <person name="Westerberg I."/>
            <person name="Brannstrom I.O."/>
            <person name="Guillou S."/>
            <person name="Cros-Aarteil S."/>
            <person name="Calhoun S."/>
            <person name="Haridas S."/>
            <person name="Kuo A."/>
            <person name="Mondo S."/>
            <person name="Pangilinan J."/>
            <person name="Riley R."/>
            <person name="LaButti K."/>
            <person name="Andreopoulos B."/>
            <person name="Lipzen A."/>
            <person name="Chen C."/>
            <person name="Yan M."/>
            <person name="Daum C."/>
            <person name="Ng V."/>
            <person name="Clum A."/>
            <person name="Steindorff A."/>
            <person name="Ohm R.A."/>
            <person name="Martin F."/>
            <person name="Silar P."/>
            <person name="Natvig D.O."/>
            <person name="Lalanne C."/>
            <person name="Gautier V."/>
            <person name="Ament-Velasquez S.L."/>
            <person name="Kruys A."/>
            <person name="Hutchinson M.I."/>
            <person name="Powell A.J."/>
            <person name="Barry K."/>
            <person name="Miller A.N."/>
            <person name="Grigoriev I.V."/>
            <person name="Debuchy R."/>
            <person name="Gladieux P."/>
            <person name="Hiltunen Thoren M."/>
            <person name="Johannesson H."/>
        </authorList>
    </citation>
    <scope>NUCLEOTIDE SEQUENCE</scope>
    <source>
        <strain evidence="3">FGSC 1904</strain>
    </source>
</reference>
<evidence type="ECO:0000256" key="1">
    <source>
        <dbReference type="SAM" id="MobiDB-lite"/>
    </source>
</evidence>
<feature type="transmembrane region" description="Helical" evidence="2">
    <location>
        <begin position="62"/>
        <end position="82"/>
    </location>
</feature>
<evidence type="ECO:0000256" key="2">
    <source>
        <dbReference type="SAM" id="Phobius"/>
    </source>
</evidence>
<reference evidence="3" key="2">
    <citation type="submission" date="2023-07" db="EMBL/GenBank/DDBJ databases">
        <authorList>
            <consortium name="Lawrence Berkeley National Laboratory"/>
            <person name="Haridas S."/>
            <person name="Hensen N."/>
            <person name="Bonometti L."/>
            <person name="Westerberg I."/>
            <person name="Brannstrom I.O."/>
            <person name="Guillou S."/>
            <person name="Cros-Aarteil S."/>
            <person name="Calhoun S."/>
            <person name="Kuo A."/>
            <person name="Mondo S."/>
            <person name="Pangilinan J."/>
            <person name="Riley R."/>
            <person name="LaButti K."/>
            <person name="Andreopoulos B."/>
            <person name="Lipzen A."/>
            <person name="Chen C."/>
            <person name="Yanf M."/>
            <person name="Daum C."/>
            <person name="Ng V."/>
            <person name="Clum A."/>
            <person name="Steindorff A."/>
            <person name="Ohm R."/>
            <person name="Martin F."/>
            <person name="Silar P."/>
            <person name="Natvig D."/>
            <person name="Lalanne C."/>
            <person name="Gautier V."/>
            <person name="Ament-velasquez S.L."/>
            <person name="Kruys A."/>
            <person name="Hutchinson M.I."/>
            <person name="Powell A.J."/>
            <person name="Barry K."/>
            <person name="Miller A.N."/>
            <person name="Grigoriev I.V."/>
            <person name="Debuchy R."/>
            <person name="Gladieux P."/>
            <person name="Thoren M.H."/>
            <person name="Johannesson H."/>
        </authorList>
    </citation>
    <scope>NUCLEOTIDE SEQUENCE</scope>
    <source>
        <strain evidence="3">FGSC 1904</strain>
    </source>
</reference>
<accession>A0AAE0PBN3</accession>
<feature type="compositionally biased region" description="Basic and acidic residues" evidence="1">
    <location>
        <begin position="14"/>
        <end position="26"/>
    </location>
</feature>
<dbReference type="Proteomes" id="UP001281003">
    <property type="component" value="Unassembled WGS sequence"/>
</dbReference>
<protein>
    <submittedName>
        <fullName evidence="3">Uncharacterized protein</fullName>
    </submittedName>
</protein>
<evidence type="ECO:0000313" key="3">
    <source>
        <dbReference type="EMBL" id="KAK3396987.1"/>
    </source>
</evidence>
<name>A0AAE0PBN3_SORBR</name>
<organism evidence="3 4">
    <name type="scientific">Sordaria brevicollis</name>
    <dbReference type="NCBI Taxonomy" id="83679"/>
    <lineage>
        <taxon>Eukaryota</taxon>
        <taxon>Fungi</taxon>
        <taxon>Dikarya</taxon>
        <taxon>Ascomycota</taxon>
        <taxon>Pezizomycotina</taxon>
        <taxon>Sordariomycetes</taxon>
        <taxon>Sordariomycetidae</taxon>
        <taxon>Sordariales</taxon>
        <taxon>Sordariaceae</taxon>
        <taxon>Sordaria</taxon>
    </lineage>
</organism>
<gene>
    <name evidence="3" type="ORF">B0T20DRAFT_246688</name>
</gene>
<keyword evidence="4" id="KW-1185">Reference proteome</keyword>
<feature type="region of interest" description="Disordered" evidence="1">
    <location>
        <begin position="1"/>
        <end position="35"/>
    </location>
</feature>
<keyword evidence="2" id="KW-0812">Transmembrane</keyword>
<proteinExistence type="predicted"/>
<evidence type="ECO:0000313" key="4">
    <source>
        <dbReference type="Proteomes" id="UP001281003"/>
    </source>
</evidence>
<keyword evidence="2" id="KW-1133">Transmembrane helix</keyword>